<evidence type="ECO:0000313" key="1">
    <source>
        <dbReference type="EMBL" id="JAH97381.1"/>
    </source>
</evidence>
<name>A0A0E9X4K1_ANGAN</name>
<sequence>MDPLQYIFESLSGYVSFVVKCSFSSHFTEHCFAHLQIVLSYRKRISTVLHSMIFFFKL</sequence>
<reference evidence="1" key="2">
    <citation type="journal article" date="2015" name="Fish Shellfish Immunol.">
        <title>Early steps in the European eel (Anguilla anguilla)-Vibrio vulnificus interaction in the gills: Role of the RtxA13 toxin.</title>
        <authorList>
            <person name="Callol A."/>
            <person name="Pajuelo D."/>
            <person name="Ebbesson L."/>
            <person name="Teles M."/>
            <person name="MacKenzie S."/>
            <person name="Amaro C."/>
        </authorList>
    </citation>
    <scope>NUCLEOTIDE SEQUENCE</scope>
</reference>
<reference evidence="1" key="1">
    <citation type="submission" date="2014-11" db="EMBL/GenBank/DDBJ databases">
        <authorList>
            <person name="Amaro Gonzalez C."/>
        </authorList>
    </citation>
    <scope>NUCLEOTIDE SEQUENCE</scope>
</reference>
<dbReference type="EMBL" id="GBXM01011196">
    <property type="protein sequence ID" value="JAH97381.1"/>
    <property type="molecule type" value="Transcribed_RNA"/>
</dbReference>
<organism evidence="1">
    <name type="scientific">Anguilla anguilla</name>
    <name type="common">European freshwater eel</name>
    <name type="synonym">Muraena anguilla</name>
    <dbReference type="NCBI Taxonomy" id="7936"/>
    <lineage>
        <taxon>Eukaryota</taxon>
        <taxon>Metazoa</taxon>
        <taxon>Chordata</taxon>
        <taxon>Craniata</taxon>
        <taxon>Vertebrata</taxon>
        <taxon>Euteleostomi</taxon>
        <taxon>Actinopterygii</taxon>
        <taxon>Neopterygii</taxon>
        <taxon>Teleostei</taxon>
        <taxon>Anguilliformes</taxon>
        <taxon>Anguillidae</taxon>
        <taxon>Anguilla</taxon>
    </lineage>
</organism>
<accession>A0A0E9X4K1</accession>
<dbReference type="AlphaFoldDB" id="A0A0E9X4K1"/>
<protein>
    <submittedName>
        <fullName evidence="1">Uncharacterized protein</fullName>
    </submittedName>
</protein>
<proteinExistence type="predicted"/>